<evidence type="ECO:0000259" key="5">
    <source>
        <dbReference type="PROSITE" id="PS50949"/>
    </source>
</evidence>
<evidence type="ECO:0000256" key="1">
    <source>
        <dbReference type="ARBA" id="ARBA00023015"/>
    </source>
</evidence>
<reference evidence="6 7" key="1">
    <citation type="submission" date="2016-10" db="EMBL/GenBank/DDBJ databases">
        <authorList>
            <person name="de Groot N.N."/>
        </authorList>
    </citation>
    <scope>NUCLEOTIDE SEQUENCE [LARGE SCALE GENOMIC DNA]</scope>
    <source>
        <strain evidence="6 7">DSM 22007</strain>
    </source>
</reference>
<dbReference type="InterPro" id="IPR036390">
    <property type="entry name" value="WH_DNA-bd_sf"/>
</dbReference>
<keyword evidence="7" id="KW-1185">Reference proteome</keyword>
<dbReference type="Pfam" id="PF07729">
    <property type="entry name" value="FCD"/>
    <property type="match status" value="1"/>
</dbReference>
<dbReference type="EMBL" id="FOEP01000002">
    <property type="protein sequence ID" value="SEP85720.1"/>
    <property type="molecule type" value="Genomic_DNA"/>
</dbReference>
<dbReference type="SUPFAM" id="SSF46785">
    <property type="entry name" value="Winged helix' DNA-binding domain"/>
    <property type="match status" value="1"/>
</dbReference>
<feature type="domain" description="HTH gntR-type" evidence="5">
    <location>
        <begin position="22"/>
        <end position="89"/>
    </location>
</feature>
<accession>A0A1H9B9M4</accession>
<proteinExistence type="predicted"/>
<evidence type="ECO:0000256" key="2">
    <source>
        <dbReference type="ARBA" id="ARBA00023125"/>
    </source>
</evidence>
<evidence type="ECO:0000256" key="4">
    <source>
        <dbReference type="SAM" id="MobiDB-lite"/>
    </source>
</evidence>
<dbReference type="InterPro" id="IPR036388">
    <property type="entry name" value="WH-like_DNA-bd_sf"/>
</dbReference>
<dbReference type="InterPro" id="IPR000524">
    <property type="entry name" value="Tscrpt_reg_HTH_GntR"/>
</dbReference>
<dbReference type="PANTHER" id="PTHR43537:SF24">
    <property type="entry name" value="GLUCONATE OPERON TRANSCRIPTIONAL REPRESSOR"/>
    <property type="match status" value="1"/>
</dbReference>
<gene>
    <name evidence="6" type="ORF">SAMN04488092_102430</name>
</gene>
<dbReference type="Gene3D" id="1.10.10.10">
    <property type="entry name" value="Winged helix-like DNA-binding domain superfamily/Winged helix DNA-binding domain"/>
    <property type="match status" value="1"/>
</dbReference>
<dbReference type="InterPro" id="IPR011711">
    <property type="entry name" value="GntR_C"/>
</dbReference>
<evidence type="ECO:0000313" key="6">
    <source>
        <dbReference type="EMBL" id="SEP85720.1"/>
    </source>
</evidence>
<dbReference type="SMART" id="SM00895">
    <property type="entry name" value="FCD"/>
    <property type="match status" value="1"/>
</dbReference>
<evidence type="ECO:0000313" key="7">
    <source>
        <dbReference type="Proteomes" id="UP000198634"/>
    </source>
</evidence>
<evidence type="ECO:0000256" key="3">
    <source>
        <dbReference type="ARBA" id="ARBA00023163"/>
    </source>
</evidence>
<name>A0A1H9B9M4_9RHOB</name>
<keyword evidence="1" id="KW-0805">Transcription regulation</keyword>
<dbReference type="OrthoDB" id="7846328at2"/>
<feature type="region of interest" description="Disordered" evidence="4">
    <location>
        <begin position="1"/>
        <end position="23"/>
    </location>
</feature>
<dbReference type="GO" id="GO:0003700">
    <property type="term" value="F:DNA-binding transcription factor activity"/>
    <property type="evidence" value="ECO:0007669"/>
    <property type="project" value="InterPro"/>
</dbReference>
<dbReference type="GO" id="GO:0003677">
    <property type="term" value="F:DNA binding"/>
    <property type="evidence" value="ECO:0007669"/>
    <property type="project" value="UniProtKB-KW"/>
</dbReference>
<dbReference type="PANTHER" id="PTHR43537">
    <property type="entry name" value="TRANSCRIPTIONAL REGULATOR, GNTR FAMILY"/>
    <property type="match status" value="1"/>
</dbReference>
<dbReference type="PROSITE" id="PS50949">
    <property type="entry name" value="HTH_GNTR"/>
    <property type="match status" value="1"/>
</dbReference>
<sequence length="242" mass="27500">MPEENKKLKLYTPQKNSSPDRECTSDTIVRDVVRGLYEGRYVPGQRLVEPDMMREYGVSRSTVRETIKQLTADGIANYVQFRGAHIRRLTRRDAANIFAITEVILGLAARQAAENIEQPGAKDELLDCVAAICGYEDGNERFEFIRLRNRFFQKVVQISGNTELNTIIPKLQVHLVRNRLLVPKAEREAGYSMMAQEILSGNGERAETATREYVQKIAGFTLPYFEEEVGTPKKKQGKQSDE</sequence>
<dbReference type="Pfam" id="PF00392">
    <property type="entry name" value="GntR"/>
    <property type="match status" value="1"/>
</dbReference>
<dbReference type="SUPFAM" id="SSF48008">
    <property type="entry name" value="GntR ligand-binding domain-like"/>
    <property type="match status" value="1"/>
</dbReference>
<dbReference type="SMART" id="SM00345">
    <property type="entry name" value="HTH_GNTR"/>
    <property type="match status" value="1"/>
</dbReference>
<organism evidence="6 7">
    <name type="scientific">Thalassovita taeanensis</name>
    <dbReference type="NCBI Taxonomy" id="657014"/>
    <lineage>
        <taxon>Bacteria</taxon>
        <taxon>Pseudomonadati</taxon>
        <taxon>Pseudomonadota</taxon>
        <taxon>Alphaproteobacteria</taxon>
        <taxon>Rhodobacterales</taxon>
        <taxon>Roseobacteraceae</taxon>
        <taxon>Thalassovita</taxon>
    </lineage>
</organism>
<keyword evidence="3" id="KW-0804">Transcription</keyword>
<dbReference type="Gene3D" id="1.20.120.530">
    <property type="entry name" value="GntR ligand-binding domain-like"/>
    <property type="match status" value="1"/>
</dbReference>
<dbReference type="AlphaFoldDB" id="A0A1H9B9M4"/>
<protein>
    <submittedName>
        <fullName evidence="6">DNA-binding transcriptional regulator, GntR family</fullName>
    </submittedName>
</protein>
<dbReference type="RefSeq" id="WP_090268631.1">
    <property type="nucleotide sequence ID" value="NZ_FOEP01000002.1"/>
</dbReference>
<keyword evidence="2 6" id="KW-0238">DNA-binding</keyword>
<dbReference type="STRING" id="657014.SAMN04488092_102430"/>
<dbReference type="Proteomes" id="UP000198634">
    <property type="component" value="Unassembled WGS sequence"/>
</dbReference>
<dbReference type="InterPro" id="IPR008920">
    <property type="entry name" value="TF_FadR/GntR_C"/>
</dbReference>